<sequence>MSPIRKKRGRPRKYGSKEEKARQDVVARRVRRRLESTAARKDIRFRVYIAPNVEAEPCLAAQTTYSQPLDCLSVLADAANLVQQTDTSIHRPSSIESNDNSSISDDLHPQTTGPPTMCTVAASSPPQNVLCNTVDTQSRSPEPATVGALPSYDAPGNDGSASFDGSENFSSPVCQLEDVATFLTTDGDRSGQLVFGGDSDELAGSDTGMVRSEPSHEPANRSGKRQEDERPPTPVQNDWGRIADLDIQSEDGLEADSDAQSDISDNSSQMEADGQPYDVAESNHFLAKEFLEQTWNHLCDCREEENVDWRGQPVLNLEQMAGHWKNLGVPDSIGPTPLASEMDEEQITWPEWSSILSGGDTPLTRPNLDIERSQISSTSIDRTWDVDSIFSWASCLSINRGLYVSYHPRRIISAAFSRRCFS</sequence>
<feature type="region of interest" description="Disordered" evidence="1">
    <location>
        <begin position="1"/>
        <end position="25"/>
    </location>
</feature>
<organism evidence="2 3">
    <name type="scientific">Dactylonectria macrodidyma</name>
    <dbReference type="NCBI Taxonomy" id="307937"/>
    <lineage>
        <taxon>Eukaryota</taxon>
        <taxon>Fungi</taxon>
        <taxon>Dikarya</taxon>
        <taxon>Ascomycota</taxon>
        <taxon>Pezizomycotina</taxon>
        <taxon>Sordariomycetes</taxon>
        <taxon>Hypocreomycetidae</taxon>
        <taxon>Hypocreales</taxon>
        <taxon>Nectriaceae</taxon>
        <taxon>Dactylonectria</taxon>
    </lineage>
</organism>
<feature type="region of interest" description="Disordered" evidence="1">
    <location>
        <begin position="85"/>
        <end position="169"/>
    </location>
</feature>
<dbReference type="EMBL" id="JAGMUV010000040">
    <property type="protein sequence ID" value="KAH7111565.1"/>
    <property type="molecule type" value="Genomic_DNA"/>
</dbReference>
<dbReference type="AlphaFoldDB" id="A0A9P9D2J9"/>
<protein>
    <submittedName>
        <fullName evidence="2">Uncharacterized protein</fullName>
    </submittedName>
</protein>
<feature type="compositionally biased region" description="Basic and acidic residues" evidence="1">
    <location>
        <begin position="213"/>
        <end position="231"/>
    </location>
</feature>
<proteinExistence type="predicted"/>
<feature type="compositionally biased region" description="Acidic residues" evidence="1">
    <location>
        <begin position="247"/>
        <end position="259"/>
    </location>
</feature>
<evidence type="ECO:0000256" key="1">
    <source>
        <dbReference type="SAM" id="MobiDB-lite"/>
    </source>
</evidence>
<feature type="compositionally biased region" description="Polar residues" evidence="1">
    <location>
        <begin position="121"/>
        <end position="140"/>
    </location>
</feature>
<feature type="compositionally biased region" description="Basic residues" evidence="1">
    <location>
        <begin position="1"/>
        <end position="14"/>
    </location>
</feature>
<feature type="compositionally biased region" description="Polar residues" evidence="1">
    <location>
        <begin position="159"/>
        <end position="169"/>
    </location>
</feature>
<dbReference type="Proteomes" id="UP000738349">
    <property type="component" value="Unassembled WGS sequence"/>
</dbReference>
<gene>
    <name evidence="2" type="ORF">EDB81DRAFT_671244</name>
</gene>
<feature type="compositionally biased region" description="Basic and acidic residues" evidence="1">
    <location>
        <begin position="15"/>
        <end position="25"/>
    </location>
</feature>
<feature type="region of interest" description="Disordered" evidence="1">
    <location>
        <begin position="187"/>
        <end position="274"/>
    </location>
</feature>
<keyword evidence="3" id="KW-1185">Reference proteome</keyword>
<dbReference type="OrthoDB" id="5097175at2759"/>
<feature type="compositionally biased region" description="Polar residues" evidence="1">
    <location>
        <begin position="260"/>
        <end position="270"/>
    </location>
</feature>
<feature type="compositionally biased region" description="Low complexity" evidence="1">
    <location>
        <begin position="94"/>
        <end position="104"/>
    </location>
</feature>
<comment type="caution">
    <text evidence="2">The sequence shown here is derived from an EMBL/GenBank/DDBJ whole genome shotgun (WGS) entry which is preliminary data.</text>
</comment>
<evidence type="ECO:0000313" key="3">
    <source>
        <dbReference type="Proteomes" id="UP000738349"/>
    </source>
</evidence>
<name>A0A9P9D2J9_9HYPO</name>
<reference evidence="2" key="1">
    <citation type="journal article" date="2021" name="Nat. Commun.">
        <title>Genetic determinants of endophytism in the Arabidopsis root mycobiome.</title>
        <authorList>
            <person name="Mesny F."/>
            <person name="Miyauchi S."/>
            <person name="Thiergart T."/>
            <person name="Pickel B."/>
            <person name="Atanasova L."/>
            <person name="Karlsson M."/>
            <person name="Huettel B."/>
            <person name="Barry K.W."/>
            <person name="Haridas S."/>
            <person name="Chen C."/>
            <person name="Bauer D."/>
            <person name="Andreopoulos W."/>
            <person name="Pangilinan J."/>
            <person name="LaButti K."/>
            <person name="Riley R."/>
            <person name="Lipzen A."/>
            <person name="Clum A."/>
            <person name="Drula E."/>
            <person name="Henrissat B."/>
            <person name="Kohler A."/>
            <person name="Grigoriev I.V."/>
            <person name="Martin F.M."/>
            <person name="Hacquard S."/>
        </authorList>
    </citation>
    <scope>NUCLEOTIDE SEQUENCE</scope>
    <source>
        <strain evidence="2">MPI-CAGE-AT-0147</strain>
    </source>
</reference>
<accession>A0A9P9D2J9</accession>
<evidence type="ECO:0000313" key="2">
    <source>
        <dbReference type="EMBL" id="KAH7111565.1"/>
    </source>
</evidence>